<dbReference type="SMART" id="SM00530">
    <property type="entry name" value="HTH_XRE"/>
    <property type="match status" value="1"/>
</dbReference>
<dbReference type="Gene3D" id="1.10.260.40">
    <property type="entry name" value="lambda repressor-like DNA-binding domains"/>
    <property type="match status" value="1"/>
</dbReference>
<evidence type="ECO:0000259" key="2">
    <source>
        <dbReference type="PROSITE" id="PS50943"/>
    </source>
</evidence>
<name>A0A3D8HG76_9BACT</name>
<proteinExistence type="predicted"/>
<dbReference type="Proteomes" id="UP000256321">
    <property type="component" value="Unassembled WGS sequence"/>
</dbReference>
<dbReference type="RefSeq" id="WP_115498751.1">
    <property type="nucleotide sequence ID" value="NZ_JACRTI010000010.1"/>
</dbReference>
<dbReference type="PANTHER" id="PTHR46797">
    <property type="entry name" value="HTH-TYPE TRANSCRIPTIONAL REGULATOR"/>
    <property type="match status" value="1"/>
</dbReference>
<dbReference type="EMBL" id="QREV01000010">
    <property type="protein sequence ID" value="RDU49946.1"/>
    <property type="molecule type" value="Genomic_DNA"/>
</dbReference>
<dbReference type="GO" id="GO:0005829">
    <property type="term" value="C:cytosol"/>
    <property type="evidence" value="ECO:0007669"/>
    <property type="project" value="TreeGrafter"/>
</dbReference>
<dbReference type="InterPro" id="IPR010982">
    <property type="entry name" value="Lambda_DNA-bd_dom_sf"/>
</dbReference>
<evidence type="ECO:0000313" key="4">
    <source>
        <dbReference type="EMBL" id="RDU49946.1"/>
    </source>
</evidence>
<dbReference type="InterPro" id="IPR001387">
    <property type="entry name" value="Cro/C1-type_HTH"/>
</dbReference>
<dbReference type="InterPro" id="IPR050807">
    <property type="entry name" value="TransReg_Diox_bact_type"/>
</dbReference>
<evidence type="ECO:0000256" key="1">
    <source>
        <dbReference type="ARBA" id="ARBA00023125"/>
    </source>
</evidence>
<feature type="domain" description="HTH cro/C1-type" evidence="2">
    <location>
        <begin position="45"/>
        <end position="101"/>
    </location>
</feature>
<dbReference type="EMBL" id="JACRTI010000010">
    <property type="protein sequence ID" value="MBC8601263.1"/>
    <property type="molecule type" value="Genomic_DNA"/>
</dbReference>
<evidence type="ECO:0000313" key="3">
    <source>
        <dbReference type="EMBL" id="MBC8601263.1"/>
    </source>
</evidence>
<dbReference type="GO" id="GO:0003677">
    <property type="term" value="F:DNA binding"/>
    <property type="evidence" value="ECO:0007669"/>
    <property type="project" value="UniProtKB-KW"/>
</dbReference>
<keyword evidence="6" id="KW-1185">Reference proteome</keyword>
<reference evidence="3 6" key="2">
    <citation type="submission" date="2020-08" db="EMBL/GenBank/DDBJ databases">
        <title>Genome public.</title>
        <authorList>
            <person name="Liu C."/>
            <person name="Sun Q."/>
        </authorList>
    </citation>
    <scope>NUCLEOTIDE SEQUENCE [LARGE SCALE GENOMIC DNA]</scope>
    <source>
        <strain evidence="3 6">426_9</strain>
    </source>
</reference>
<accession>A0A3D8HG76</accession>
<dbReference type="CDD" id="cd00093">
    <property type="entry name" value="HTH_XRE"/>
    <property type="match status" value="1"/>
</dbReference>
<evidence type="ECO:0000313" key="6">
    <source>
        <dbReference type="Proteomes" id="UP000629596"/>
    </source>
</evidence>
<reference evidence="4 5" key="1">
    <citation type="submission" date="2018-07" db="EMBL/GenBank/DDBJ databases">
        <title>Parabacteroides acidifaciens nov. sp., isolated from human feces.</title>
        <authorList>
            <person name="Wang Y.J."/>
        </authorList>
    </citation>
    <scope>NUCLEOTIDE SEQUENCE [LARGE SCALE GENOMIC DNA]</scope>
    <source>
        <strain evidence="4 5">426-9</strain>
    </source>
</reference>
<sequence>MTTYLQPNNCQSWDEVQDELFGATGTPLREQLEKESEFFRISERLKLARKEAGLTQQELAEKVGLKRSDLSLIENGKIDVGITTLFDLFRALGKKLSFTIL</sequence>
<dbReference type="Pfam" id="PF01381">
    <property type="entry name" value="HTH_3"/>
    <property type="match status" value="1"/>
</dbReference>
<dbReference type="PANTHER" id="PTHR46797:SF1">
    <property type="entry name" value="METHYLPHOSPHONATE SYNTHASE"/>
    <property type="match status" value="1"/>
</dbReference>
<dbReference type="AlphaFoldDB" id="A0A3D8HG76"/>
<keyword evidence="1" id="KW-0238">DNA-binding</keyword>
<dbReference type="SUPFAM" id="SSF47413">
    <property type="entry name" value="lambda repressor-like DNA-binding domains"/>
    <property type="match status" value="1"/>
</dbReference>
<comment type="caution">
    <text evidence="4">The sequence shown here is derived from an EMBL/GenBank/DDBJ whole genome shotgun (WGS) entry which is preliminary data.</text>
</comment>
<dbReference type="GO" id="GO:0003700">
    <property type="term" value="F:DNA-binding transcription factor activity"/>
    <property type="evidence" value="ECO:0007669"/>
    <property type="project" value="TreeGrafter"/>
</dbReference>
<gene>
    <name evidence="4" type="ORF">DWU89_06085</name>
    <name evidence="3" type="ORF">H8784_05950</name>
</gene>
<evidence type="ECO:0000313" key="5">
    <source>
        <dbReference type="Proteomes" id="UP000256321"/>
    </source>
</evidence>
<protein>
    <submittedName>
        <fullName evidence="3">Helix-turn-helix transcriptional regulator</fullName>
    </submittedName>
    <submittedName>
        <fullName evidence="4">XRE family transcriptional regulator</fullName>
    </submittedName>
</protein>
<organism evidence="4 5">
    <name type="scientific">Parabacteroides acidifaciens</name>
    <dbReference type="NCBI Taxonomy" id="2290935"/>
    <lineage>
        <taxon>Bacteria</taxon>
        <taxon>Pseudomonadati</taxon>
        <taxon>Bacteroidota</taxon>
        <taxon>Bacteroidia</taxon>
        <taxon>Bacteroidales</taxon>
        <taxon>Tannerellaceae</taxon>
        <taxon>Parabacteroides</taxon>
    </lineage>
</organism>
<dbReference type="PROSITE" id="PS50943">
    <property type="entry name" value="HTH_CROC1"/>
    <property type="match status" value="1"/>
</dbReference>
<dbReference type="Proteomes" id="UP000629596">
    <property type="component" value="Unassembled WGS sequence"/>
</dbReference>